<feature type="domain" description="ABC transporter" evidence="4">
    <location>
        <begin position="4"/>
        <end position="240"/>
    </location>
</feature>
<evidence type="ECO:0000313" key="6">
    <source>
        <dbReference type="Proteomes" id="UP000016570"/>
    </source>
</evidence>
<dbReference type="InterPro" id="IPR003439">
    <property type="entry name" value="ABC_transporter-like_ATP-bd"/>
</dbReference>
<evidence type="ECO:0000259" key="4">
    <source>
        <dbReference type="PROSITE" id="PS50893"/>
    </source>
</evidence>
<evidence type="ECO:0000313" key="5">
    <source>
        <dbReference type="EMBL" id="GAD65496.1"/>
    </source>
</evidence>
<keyword evidence="3 5" id="KW-0067">ATP-binding</keyword>
<keyword evidence="2" id="KW-0547">Nucleotide-binding</keyword>
<dbReference type="GO" id="GO:0005524">
    <property type="term" value="F:ATP binding"/>
    <property type="evidence" value="ECO:0007669"/>
    <property type="project" value="UniProtKB-KW"/>
</dbReference>
<evidence type="ECO:0000256" key="3">
    <source>
        <dbReference type="ARBA" id="ARBA00022840"/>
    </source>
</evidence>
<dbReference type="GO" id="GO:0016887">
    <property type="term" value="F:ATP hydrolysis activity"/>
    <property type="evidence" value="ECO:0007669"/>
    <property type="project" value="InterPro"/>
</dbReference>
<dbReference type="SMART" id="SM00382">
    <property type="entry name" value="AAA"/>
    <property type="match status" value="1"/>
</dbReference>
<dbReference type="InterPro" id="IPR027417">
    <property type="entry name" value="P-loop_NTPase"/>
</dbReference>
<dbReference type="STRING" id="1219065.VPR01S_01_02690"/>
<organism evidence="5 6">
    <name type="scientific">Vibrio proteolyticus NBRC 13287</name>
    <dbReference type="NCBI Taxonomy" id="1219065"/>
    <lineage>
        <taxon>Bacteria</taxon>
        <taxon>Pseudomonadati</taxon>
        <taxon>Pseudomonadota</taxon>
        <taxon>Gammaproteobacteria</taxon>
        <taxon>Vibrionales</taxon>
        <taxon>Vibrionaceae</taxon>
        <taxon>Vibrio</taxon>
    </lineage>
</organism>
<dbReference type="FunFam" id="3.40.50.300:FF:000425">
    <property type="entry name" value="Probable ABC transporter, ATP-binding subunit"/>
    <property type="match status" value="1"/>
</dbReference>
<dbReference type="PROSITE" id="PS00211">
    <property type="entry name" value="ABC_TRANSPORTER_1"/>
    <property type="match status" value="1"/>
</dbReference>
<dbReference type="PANTHER" id="PTHR42781:SF9">
    <property type="entry name" value="AMINO ACID ABC TRANSPORTER, ATP-BINDING PROTEIN-RELATED"/>
    <property type="match status" value="1"/>
</dbReference>
<evidence type="ECO:0000256" key="1">
    <source>
        <dbReference type="ARBA" id="ARBA00022448"/>
    </source>
</evidence>
<dbReference type="InterPro" id="IPR050093">
    <property type="entry name" value="ABC_SmlMolc_Importer"/>
</dbReference>
<dbReference type="InterPro" id="IPR017871">
    <property type="entry name" value="ABC_transporter-like_CS"/>
</dbReference>
<dbReference type="SUPFAM" id="SSF52540">
    <property type="entry name" value="P-loop containing nucleoside triphosphate hydrolases"/>
    <property type="match status" value="1"/>
</dbReference>
<keyword evidence="1" id="KW-0813">Transport</keyword>
<gene>
    <name evidence="5" type="ORF">VPR01S_01_02690</name>
</gene>
<sequence length="329" mass="36665">MNAIKISQISKSFESKRILNDINLDIRQGEFLTLLGPSGCGKTTLLRIIAGLERPDSGSVVTPESVYVDTLNQHQLPVSQRGLGYVFQDYGLWPHMTVYDNIAFPLVLKKQPKHLIQQQVADVLQLVKLSGHETKLPEKLSGGQKQRVSIARALAASPAIILMDEPLSNLDANLREELGLEIRQLTSQRGITCINVTHDRKEAQLLSDRIALMKDGVIHQLSDPVTLFQKPVSRWASEFLNAGNLIDGKLLNRAEGMWLVPRTAFTLVQQPNEAQVEIEVKDCLFLDDRFEVVGELHGNRVCFYSDRPLRANDIVYSALNDAVLVPVAS</sequence>
<dbReference type="PANTHER" id="PTHR42781">
    <property type="entry name" value="SPERMIDINE/PUTRESCINE IMPORT ATP-BINDING PROTEIN POTA"/>
    <property type="match status" value="1"/>
</dbReference>
<dbReference type="Gene3D" id="3.40.50.300">
    <property type="entry name" value="P-loop containing nucleotide triphosphate hydrolases"/>
    <property type="match status" value="1"/>
</dbReference>
<proteinExistence type="predicted"/>
<dbReference type="InterPro" id="IPR003593">
    <property type="entry name" value="AAA+_ATPase"/>
</dbReference>
<dbReference type="AlphaFoldDB" id="U2ZCQ3"/>
<protein>
    <submittedName>
        <fullName evidence="5">Putative ABC transporter ATP-binding protein</fullName>
    </submittedName>
</protein>
<dbReference type="PROSITE" id="PS50893">
    <property type="entry name" value="ABC_TRANSPORTER_2"/>
    <property type="match status" value="1"/>
</dbReference>
<name>U2ZCQ3_VIBPR</name>
<dbReference type="Proteomes" id="UP000016570">
    <property type="component" value="Unassembled WGS sequence"/>
</dbReference>
<accession>U2ZCQ3</accession>
<evidence type="ECO:0000256" key="2">
    <source>
        <dbReference type="ARBA" id="ARBA00022741"/>
    </source>
</evidence>
<keyword evidence="6" id="KW-1185">Reference proteome</keyword>
<dbReference type="Pfam" id="PF00005">
    <property type="entry name" value="ABC_tran"/>
    <property type="match status" value="1"/>
</dbReference>
<dbReference type="EMBL" id="BATJ01000001">
    <property type="protein sequence ID" value="GAD65496.1"/>
    <property type="molecule type" value="Genomic_DNA"/>
</dbReference>
<comment type="caution">
    <text evidence="5">The sequence shown here is derived from an EMBL/GenBank/DDBJ whole genome shotgun (WGS) entry which is preliminary data.</text>
</comment>
<dbReference type="eggNOG" id="COG3842">
    <property type="taxonomic scope" value="Bacteria"/>
</dbReference>
<dbReference type="RefSeq" id="WP_021703488.1">
    <property type="nucleotide sequence ID" value="NZ_BATJ01000001.1"/>
</dbReference>
<reference evidence="5 6" key="1">
    <citation type="submission" date="2013-09" db="EMBL/GenBank/DDBJ databases">
        <title>Whole genome shotgun sequence of Vibrio proteolyticus NBRC 13287.</title>
        <authorList>
            <person name="Isaki S."/>
            <person name="Hosoyama A."/>
            <person name="Numata M."/>
            <person name="Hashimoto M."/>
            <person name="Hosoyama Y."/>
            <person name="Tsuchikane K."/>
            <person name="Noguchi M."/>
            <person name="Hirakata S."/>
            <person name="Ichikawa N."/>
            <person name="Ohji S."/>
            <person name="Yamazoe A."/>
            <person name="Fujita N."/>
        </authorList>
    </citation>
    <scope>NUCLEOTIDE SEQUENCE [LARGE SCALE GENOMIC DNA]</scope>
    <source>
        <strain evidence="5 6">NBRC 13287</strain>
    </source>
</reference>
<dbReference type="GO" id="GO:0015697">
    <property type="term" value="P:quaternary ammonium group transport"/>
    <property type="evidence" value="ECO:0007669"/>
    <property type="project" value="UniProtKB-ARBA"/>
</dbReference>